<feature type="region of interest" description="Disordered" evidence="1">
    <location>
        <begin position="78"/>
        <end position="102"/>
    </location>
</feature>
<feature type="region of interest" description="Disordered" evidence="1">
    <location>
        <begin position="1"/>
        <end position="37"/>
    </location>
</feature>
<proteinExistence type="predicted"/>
<comment type="caution">
    <text evidence="2">The sequence shown here is derived from an EMBL/GenBank/DDBJ whole genome shotgun (WGS) entry which is preliminary data.</text>
</comment>
<dbReference type="Proteomes" id="UP001500804">
    <property type="component" value="Unassembled WGS sequence"/>
</dbReference>
<keyword evidence="3" id="KW-1185">Reference proteome</keyword>
<evidence type="ECO:0000313" key="3">
    <source>
        <dbReference type="Proteomes" id="UP001500804"/>
    </source>
</evidence>
<sequence>MPAKRATTSAGSASPPQITRRSEVQSRTAGSSRNTANIDGTNWAVVTWWVWMSSARYAASLCPSGFAITIVAPDINGQNSSRSDASKLDGVFSRVGSPGSSR</sequence>
<accession>A0ABP9NT19</accession>
<evidence type="ECO:0000256" key="1">
    <source>
        <dbReference type="SAM" id="MobiDB-lite"/>
    </source>
</evidence>
<reference evidence="3" key="1">
    <citation type="journal article" date="2019" name="Int. J. Syst. Evol. Microbiol.">
        <title>The Global Catalogue of Microorganisms (GCM) 10K type strain sequencing project: providing services to taxonomists for standard genome sequencing and annotation.</title>
        <authorList>
            <consortium name="The Broad Institute Genomics Platform"/>
            <consortium name="The Broad Institute Genome Sequencing Center for Infectious Disease"/>
            <person name="Wu L."/>
            <person name="Ma J."/>
        </authorList>
    </citation>
    <scope>NUCLEOTIDE SEQUENCE [LARGE SCALE GENOMIC DNA]</scope>
    <source>
        <strain evidence="3">JCM 18302</strain>
    </source>
</reference>
<protein>
    <submittedName>
        <fullName evidence="2">Uncharacterized protein</fullName>
    </submittedName>
</protein>
<name>A0ABP9NT19_9PSEU</name>
<organism evidence="2 3">
    <name type="scientific">Pseudonocardia adelaidensis</name>
    <dbReference type="NCBI Taxonomy" id="648754"/>
    <lineage>
        <taxon>Bacteria</taxon>
        <taxon>Bacillati</taxon>
        <taxon>Actinomycetota</taxon>
        <taxon>Actinomycetes</taxon>
        <taxon>Pseudonocardiales</taxon>
        <taxon>Pseudonocardiaceae</taxon>
        <taxon>Pseudonocardia</taxon>
    </lineage>
</organism>
<dbReference type="EMBL" id="BAABJO010000027">
    <property type="protein sequence ID" value="GAA5133582.1"/>
    <property type="molecule type" value="Genomic_DNA"/>
</dbReference>
<evidence type="ECO:0000313" key="2">
    <source>
        <dbReference type="EMBL" id="GAA5133582.1"/>
    </source>
</evidence>
<gene>
    <name evidence="2" type="ORF">GCM10023320_59990</name>
</gene>